<dbReference type="SUPFAM" id="SSF46785">
    <property type="entry name" value="Winged helix' DNA-binding domain"/>
    <property type="match status" value="1"/>
</dbReference>
<sequence>MAAPRPKRRYLESPLRALLNIISTSVDAIDAAYTSTNLPHPSLDAPYDPHAPGEALRSVPRVAAAAKNIIGAAAQMIAELEHPFQGVTSTAYAFHQAAAISIASQLDLSEILHDAGPSGVALDEIASKSGASEVLLAKVLRLLATQHIFREVKPGLFTNNRLSSTLSKGKPHYVLARSPEERLVGTSGRAALIEFTGDECFKASAALVDAALDPKGEQIALKRAFGIGPSESLFQWHARPENKARKERFACAMQGTTESDNSEGLFQGFEWGSLPHGASLVDVGSGTGGTLMRVVKRYPEHKFRIVNQDLDGVIETAKRYWKTNLPTYDRVSFQTHDFLTPQPQTCAATNYDKPRVFVLRHIMHNWPSAQARAILRHLRAAAGSETQLVVLESALPVVCRESDGTSDHDIVPGAVRPPAPRPLLANGGRASASIYRMDMTVSKQDPSLHVNLF</sequence>
<dbReference type="InterPro" id="IPR016461">
    <property type="entry name" value="COMT-like"/>
</dbReference>
<keyword evidence="7" id="KW-1185">Reference proteome</keyword>
<evidence type="ECO:0000259" key="4">
    <source>
        <dbReference type="Pfam" id="PF00891"/>
    </source>
</evidence>
<keyword evidence="3" id="KW-0949">S-adenosyl-L-methionine</keyword>
<keyword evidence="2" id="KW-0808">Transferase</keyword>
<dbReference type="PROSITE" id="PS51683">
    <property type="entry name" value="SAM_OMT_II"/>
    <property type="match status" value="1"/>
</dbReference>
<evidence type="ECO:0000256" key="3">
    <source>
        <dbReference type="ARBA" id="ARBA00022691"/>
    </source>
</evidence>
<keyword evidence="1 6" id="KW-0489">Methyltransferase</keyword>
<evidence type="ECO:0000259" key="5">
    <source>
        <dbReference type="Pfam" id="PF08100"/>
    </source>
</evidence>
<dbReference type="InterPro" id="IPR036390">
    <property type="entry name" value="WH_DNA-bd_sf"/>
</dbReference>
<dbReference type="Pfam" id="PF08100">
    <property type="entry name" value="Dimerisation"/>
    <property type="match status" value="1"/>
</dbReference>
<gene>
    <name evidence="6" type="ORF">MCHLO_16536</name>
</gene>
<dbReference type="CDD" id="cd02440">
    <property type="entry name" value="AdoMet_MTases"/>
    <property type="match status" value="1"/>
</dbReference>
<proteinExistence type="predicted"/>
<dbReference type="Proteomes" id="UP000815677">
    <property type="component" value="Unassembled WGS sequence"/>
</dbReference>
<dbReference type="PANTHER" id="PTHR43712:SF2">
    <property type="entry name" value="O-METHYLTRANSFERASE CICE"/>
    <property type="match status" value="1"/>
</dbReference>
<feature type="domain" description="O-methyltransferase C-terminal" evidence="4">
    <location>
        <begin position="209"/>
        <end position="401"/>
    </location>
</feature>
<dbReference type="SUPFAM" id="SSF53335">
    <property type="entry name" value="S-adenosyl-L-methionine-dependent methyltransferases"/>
    <property type="match status" value="1"/>
</dbReference>
<dbReference type="InterPro" id="IPR029063">
    <property type="entry name" value="SAM-dependent_MTases_sf"/>
</dbReference>
<name>A0ABQ0MBF3_MYCCL</name>
<accession>A0ABQ0MBF3</accession>
<dbReference type="Pfam" id="PF00891">
    <property type="entry name" value="Methyltransf_2"/>
    <property type="match status" value="1"/>
</dbReference>
<organism evidence="6 7">
    <name type="scientific">Mycena chlorophos</name>
    <name type="common">Agaric fungus</name>
    <name type="synonym">Agaricus chlorophos</name>
    <dbReference type="NCBI Taxonomy" id="658473"/>
    <lineage>
        <taxon>Eukaryota</taxon>
        <taxon>Fungi</taxon>
        <taxon>Dikarya</taxon>
        <taxon>Basidiomycota</taxon>
        <taxon>Agaricomycotina</taxon>
        <taxon>Agaricomycetes</taxon>
        <taxon>Agaricomycetidae</taxon>
        <taxon>Agaricales</taxon>
        <taxon>Marasmiineae</taxon>
        <taxon>Mycenaceae</taxon>
        <taxon>Mycena</taxon>
    </lineage>
</organism>
<evidence type="ECO:0000313" key="7">
    <source>
        <dbReference type="Proteomes" id="UP000815677"/>
    </source>
</evidence>
<dbReference type="Gene3D" id="3.40.50.150">
    <property type="entry name" value="Vaccinia Virus protein VP39"/>
    <property type="match status" value="1"/>
</dbReference>
<dbReference type="GO" id="GO:0008168">
    <property type="term" value="F:methyltransferase activity"/>
    <property type="evidence" value="ECO:0007669"/>
    <property type="project" value="UniProtKB-KW"/>
</dbReference>
<dbReference type="GO" id="GO:0032259">
    <property type="term" value="P:methylation"/>
    <property type="evidence" value="ECO:0007669"/>
    <property type="project" value="UniProtKB-KW"/>
</dbReference>
<feature type="domain" description="O-methyltransferase dimerisation" evidence="5">
    <location>
        <begin position="91"/>
        <end position="167"/>
    </location>
</feature>
<reference evidence="6" key="1">
    <citation type="submission" date="2014-09" db="EMBL/GenBank/DDBJ databases">
        <title>Genome sequence of the luminous mushroom Mycena chlorophos for searching fungal bioluminescence genes.</title>
        <authorList>
            <person name="Tanaka Y."/>
            <person name="Kasuga D."/>
            <person name="Oba Y."/>
            <person name="Hase S."/>
            <person name="Sato K."/>
            <person name="Oba Y."/>
            <person name="Sakakibara Y."/>
        </authorList>
    </citation>
    <scope>NUCLEOTIDE SEQUENCE</scope>
</reference>
<evidence type="ECO:0000256" key="1">
    <source>
        <dbReference type="ARBA" id="ARBA00022603"/>
    </source>
</evidence>
<protein>
    <submittedName>
        <fullName evidence="6">S-adenosyl-L-methionine-dependent methyltransferase</fullName>
    </submittedName>
</protein>
<dbReference type="InterPro" id="IPR036388">
    <property type="entry name" value="WH-like_DNA-bd_sf"/>
</dbReference>
<dbReference type="InterPro" id="IPR001077">
    <property type="entry name" value="COMT_C"/>
</dbReference>
<dbReference type="InterPro" id="IPR012967">
    <property type="entry name" value="COMT_dimerisation"/>
</dbReference>
<dbReference type="EMBL" id="DF849943">
    <property type="protein sequence ID" value="GAT60399.1"/>
    <property type="molecule type" value="Genomic_DNA"/>
</dbReference>
<evidence type="ECO:0000256" key="2">
    <source>
        <dbReference type="ARBA" id="ARBA00022679"/>
    </source>
</evidence>
<dbReference type="PANTHER" id="PTHR43712">
    <property type="entry name" value="PUTATIVE (AFU_ORTHOLOGUE AFUA_4G14580)-RELATED"/>
    <property type="match status" value="1"/>
</dbReference>
<evidence type="ECO:0000313" key="6">
    <source>
        <dbReference type="EMBL" id="GAT60399.1"/>
    </source>
</evidence>
<dbReference type="Gene3D" id="1.10.10.10">
    <property type="entry name" value="Winged helix-like DNA-binding domain superfamily/Winged helix DNA-binding domain"/>
    <property type="match status" value="1"/>
</dbReference>